<evidence type="ECO:0000256" key="6">
    <source>
        <dbReference type="ARBA" id="ARBA00023242"/>
    </source>
</evidence>
<evidence type="ECO:0000256" key="1">
    <source>
        <dbReference type="ARBA" id="ARBA00004123"/>
    </source>
</evidence>
<dbReference type="GO" id="GO:0000987">
    <property type="term" value="F:cis-regulatory region sequence-specific DNA binding"/>
    <property type="evidence" value="ECO:0007669"/>
    <property type="project" value="UniProtKB-ARBA"/>
</dbReference>
<evidence type="ECO:0000256" key="8">
    <source>
        <dbReference type="PROSITE-ProRule" id="PRU00108"/>
    </source>
</evidence>
<evidence type="ECO:0000259" key="10">
    <source>
        <dbReference type="PROSITE" id="PS50071"/>
    </source>
</evidence>
<dbReference type="GO" id="GO:0009887">
    <property type="term" value="P:animal organ morphogenesis"/>
    <property type="evidence" value="ECO:0007669"/>
    <property type="project" value="UniProtKB-ARBA"/>
</dbReference>
<feature type="region of interest" description="Disordered" evidence="9">
    <location>
        <begin position="11"/>
        <end position="37"/>
    </location>
</feature>
<keyword evidence="5" id="KW-0804">Transcription</keyword>
<dbReference type="OrthoDB" id="10056939at2759"/>
<gene>
    <name evidence="11" type="ORF">DMN91_011529</name>
</gene>
<reference evidence="11" key="2">
    <citation type="submission" date="2018-07" db="EMBL/GenBank/DDBJ databases">
        <authorList>
            <person name="Mckenzie S.K."/>
            <person name="Kronauer D.J.C."/>
        </authorList>
    </citation>
    <scope>NUCLEOTIDE SEQUENCE</scope>
    <source>
        <strain evidence="11">Clonal line C1</strain>
    </source>
</reference>
<comment type="similarity">
    <text evidence="7">Belongs to the TALE/TGIF homeobox family.</text>
</comment>
<comment type="caution">
    <text evidence="11">The sequence shown here is derived from an EMBL/GenBank/DDBJ whole genome shotgun (WGS) entry which is preliminary data.</text>
</comment>
<keyword evidence="2" id="KW-0805">Transcription regulation</keyword>
<feature type="domain" description="Homeobox" evidence="10">
    <location>
        <begin position="123"/>
        <end position="186"/>
    </location>
</feature>
<dbReference type="AlphaFoldDB" id="A0A3L8D6U7"/>
<feature type="compositionally biased region" description="Low complexity" evidence="9">
    <location>
        <begin position="97"/>
        <end position="106"/>
    </location>
</feature>
<dbReference type="InterPro" id="IPR050224">
    <property type="entry name" value="TALE_homeobox"/>
</dbReference>
<evidence type="ECO:0000256" key="9">
    <source>
        <dbReference type="SAM" id="MobiDB-lite"/>
    </source>
</evidence>
<evidence type="ECO:0000256" key="5">
    <source>
        <dbReference type="ARBA" id="ARBA00023163"/>
    </source>
</evidence>
<dbReference type="PANTHER" id="PTHR11850">
    <property type="entry name" value="HOMEOBOX PROTEIN TRANSCRIPTION FACTORS"/>
    <property type="match status" value="1"/>
</dbReference>
<dbReference type="InterPro" id="IPR008422">
    <property type="entry name" value="KN_HD"/>
</dbReference>
<dbReference type="InterPro" id="IPR009057">
    <property type="entry name" value="Homeodomain-like_sf"/>
</dbReference>
<dbReference type="GO" id="GO:0001654">
    <property type="term" value="P:eye development"/>
    <property type="evidence" value="ECO:0007669"/>
    <property type="project" value="UniProtKB-ARBA"/>
</dbReference>
<evidence type="ECO:0000313" key="11">
    <source>
        <dbReference type="EMBL" id="RLU15773.1"/>
    </source>
</evidence>
<keyword evidence="6 8" id="KW-0539">Nucleus</keyword>
<evidence type="ECO:0000256" key="2">
    <source>
        <dbReference type="ARBA" id="ARBA00023015"/>
    </source>
</evidence>
<feature type="compositionally biased region" description="Basic and acidic residues" evidence="9">
    <location>
        <begin position="258"/>
        <end position="267"/>
    </location>
</feature>
<dbReference type="GO" id="GO:0048646">
    <property type="term" value="P:anatomical structure formation involved in morphogenesis"/>
    <property type="evidence" value="ECO:0007669"/>
    <property type="project" value="UniProtKB-ARBA"/>
</dbReference>
<dbReference type="SUPFAM" id="SSF46689">
    <property type="entry name" value="Homeodomain-like"/>
    <property type="match status" value="1"/>
</dbReference>
<evidence type="ECO:0000256" key="3">
    <source>
        <dbReference type="ARBA" id="ARBA00023125"/>
    </source>
</evidence>
<sequence length="387" mass="43376">MLPPAAMHLEQRINNDGPGQGRGPQRGSQRAVGQTVSRLRNPSRIETNAAAMADARAIATAAVTATATTGLEAVAAAAAAVASPALLPSSEEERSGSSETETLSTSLHHRGSRRDITSLHDASGIRKRRGNLPKESVNILKLWLYEHRYNAYPNDTEKECLTMQTHLTTLQVSNWFINARRRLLPNMIREDGKDPQMYTISRRTRVPRMHAGEVRETSPNTTTEFPDSQTETAQSIRNTTTMMSGSEGSPNDYESSPTDDHSEEEHLSTQWPNVIVRPYADIDIDEGNSLLTSEHSSTERTDICTCELSDIEPAAYWSAPRQHQIQHIYEEEQRCMQEYIEKYRNRDSLFDNSNVLMLAFVAAMLSKYELVCVRCCGKRIGKPRDKR</sequence>
<feature type="compositionally biased region" description="Polar residues" evidence="9">
    <location>
        <begin position="217"/>
        <end position="256"/>
    </location>
</feature>
<feature type="DNA-binding region" description="Homeobox" evidence="8">
    <location>
        <begin position="125"/>
        <end position="187"/>
    </location>
</feature>
<dbReference type="Gene3D" id="1.10.10.60">
    <property type="entry name" value="Homeodomain-like"/>
    <property type="match status" value="1"/>
</dbReference>
<protein>
    <recommendedName>
        <fullName evidence="10">Homeobox domain-containing protein</fullName>
    </recommendedName>
</protein>
<evidence type="ECO:0000256" key="4">
    <source>
        <dbReference type="ARBA" id="ARBA00023155"/>
    </source>
</evidence>
<evidence type="ECO:0000256" key="7">
    <source>
        <dbReference type="ARBA" id="ARBA00038021"/>
    </source>
</evidence>
<feature type="region of interest" description="Disordered" evidence="9">
    <location>
        <begin position="84"/>
        <end position="122"/>
    </location>
</feature>
<dbReference type="FunFam" id="1.10.10.60:FF:000059">
    <property type="entry name" value="TGFB-induced factor homeobox 1"/>
    <property type="match status" value="1"/>
</dbReference>
<reference evidence="11" key="1">
    <citation type="journal article" date="2018" name="Genome Res.">
        <title>The genomic architecture and molecular evolution of ant odorant receptors.</title>
        <authorList>
            <person name="McKenzie S.K."/>
            <person name="Kronauer D.J.C."/>
        </authorList>
    </citation>
    <scope>NUCLEOTIDE SEQUENCE [LARGE SCALE GENOMIC DNA]</scope>
    <source>
        <strain evidence="11">Clonal line C1</strain>
    </source>
</reference>
<comment type="subcellular location">
    <subcellularLocation>
        <location evidence="1 8">Nucleus</location>
    </subcellularLocation>
</comment>
<dbReference type="CDD" id="cd00086">
    <property type="entry name" value="homeodomain"/>
    <property type="match status" value="1"/>
</dbReference>
<dbReference type="SMART" id="SM00389">
    <property type="entry name" value="HOX"/>
    <property type="match status" value="1"/>
</dbReference>
<dbReference type="GO" id="GO:0006355">
    <property type="term" value="P:regulation of DNA-templated transcription"/>
    <property type="evidence" value="ECO:0007669"/>
    <property type="project" value="InterPro"/>
</dbReference>
<dbReference type="InterPro" id="IPR001356">
    <property type="entry name" value="HD"/>
</dbReference>
<dbReference type="Proteomes" id="UP000279307">
    <property type="component" value="Chromosome 12"/>
</dbReference>
<dbReference type="PROSITE" id="PS50071">
    <property type="entry name" value="HOMEOBOX_2"/>
    <property type="match status" value="1"/>
</dbReference>
<feature type="region of interest" description="Disordered" evidence="9">
    <location>
        <begin position="209"/>
        <end position="269"/>
    </location>
</feature>
<keyword evidence="3 8" id="KW-0238">DNA-binding</keyword>
<accession>A0A3L8D6U7</accession>
<dbReference type="Pfam" id="PF05920">
    <property type="entry name" value="Homeobox_KN"/>
    <property type="match status" value="1"/>
</dbReference>
<dbReference type="EMBL" id="QOIP01000012">
    <property type="protein sequence ID" value="RLU15773.1"/>
    <property type="molecule type" value="Genomic_DNA"/>
</dbReference>
<dbReference type="GO" id="GO:0005634">
    <property type="term" value="C:nucleus"/>
    <property type="evidence" value="ECO:0007669"/>
    <property type="project" value="UniProtKB-SubCell"/>
</dbReference>
<keyword evidence="4 8" id="KW-0371">Homeobox</keyword>
<organism evidence="11">
    <name type="scientific">Ooceraea biroi</name>
    <name type="common">Clonal raider ant</name>
    <name type="synonym">Cerapachys biroi</name>
    <dbReference type="NCBI Taxonomy" id="2015173"/>
    <lineage>
        <taxon>Eukaryota</taxon>
        <taxon>Metazoa</taxon>
        <taxon>Ecdysozoa</taxon>
        <taxon>Arthropoda</taxon>
        <taxon>Hexapoda</taxon>
        <taxon>Insecta</taxon>
        <taxon>Pterygota</taxon>
        <taxon>Neoptera</taxon>
        <taxon>Endopterygota</taxon>
        <taxon>Hymenoptera</taxon>
        <taxon>Apocrita</taxon>
        <taxon>Aculeata</taxon>
        <taxon>Formicoidea</taxon>
        <taxon>Formicidae</taxon>
        <taxon>Dorylinae</taxon>
        <taxon>Ooceraea</taxon>
    </lineage>
</organism>
<proteinExistence type="inferred from homology"/>
<name>A0A3L8D6U7_OOCBI</name>